<dbReference type="EMBL" id="JYDQ01000005">
    <property type="protein sequence ID" value="KRY23064.1"/>
    <property type="molecule type" value="Genomic_DNA"/>
</dbReference>
<dbReference type="AlphaFoldDB" id="A0A0V1AE22"/>
<name>A0A0V1AE22_9BILA</name>
<comment type="caution">
    <text evidence="1">The sequence shown here is derived from an EMBL/GenBank/DDBJ whole genome shotgun (WGS) entry which is preliminary data.</text>
</comment>
<proteinExistence type="predicted"/>
<dbReference type="Proteomes" id="UP000054783">
    <property type="component" value="Unassembled WGS sequence"/>
</dbReference>
<evidence type="ECO:0000313" key="1">
    <source>
        <dbReference type="EMBL" id="KRY23064.1"/>
    </source>
</evidence>
<sequence length="70" mass="8029">MIICHARKVVSEAFYTLRLMIFKKFLLYSSSNKKRSAVIGQIFNSMNVNEDLAGKKQIASKNPIILHTDR</sequence>
<protein>
    <submittedName>
        <fullName evidence="1">Uncharacterized protein</fullName>
    </submittedName>
</protein>
<reference evidence="1 2" key="1">
    <citation type="submission" date="2015-01" db="EMBL/GenBank/DDBJ databases">
        <title>Evolution of Trichinella species and genotypes.</title>
        <authorList>
            <person name="Korhonen P.K."/>
            <person name="Edoardo P."/>
            <person name="Giuseppe L.R."/>
            <person name="Gasser R.B."/>
        </authorList>
    </citation>
    <scope>NUCLEOTIDE SEQUENCE [LARGE SCALE GENOMIC DNA]</scope>
    <source>
        <strain evidence="1">ISS2496</strain>
    </source>
</reference>
<gene>
    <name evidence="1" type="ORF">T12_2567</name>
</gene>
<keyword evidence="2" id="KW-1185">Reference proteome</keyword>
<evidence type="ECO:0000313" key="2">
    <source>
        <dbReference type="Proteomes" id="UP000054783"/>
    </source>
</evidence>
<organism evidence="1 2">
    <name type="scientific">Trichinella patagoniensis</name>
    <dbReference type="NCBI Taxonomy" id="990121"/>
    <lineage>
        <taxon>Eukaryota</taxon>
        <taxon>Metazoa</taxon>
        <taxon>Ecdysozoa</taxon>
        <taxon>Nematoda</taxon>
        <taxon>Enoplea</taxon>
        <taxon>Dorylaimia</taxon>
        <taxon>Trichinellida</taxon>
        <taxon>Trichinellidae</taxon>
        <taxon>Trichinella</taxon>
    </lineage>
</organism>
<accession>A0A0V1AE22</accession>